<dbReference type="InterPro" id="IPR002182">
    <property type="entry name" value="NB-ARC"/>
</dbReference>
<feature type="repeat" description="TPR" evidence="7">
    <location>
        <begin position="963"/>
        <end position="996"/>
    </location>
</feature>
<comment type="caution">
    <text evidence="10">The sequence shown here is derived from an EMBL/GenBank/DDBJ whole genome shotgun (WGS) entry which is preliminary data.</text>
</comment>
<dbReference type="Proteomes" id="UP001303160">
    <property type="component" value="Unassembled WGS sequence"/>
</dbReference>
<comment type="subcellular location">
    <subcellularLocation>
        <location evidence="2">Endoplasmic reticulum</location>
    </subcellularLocation>
    <subcellularLocation>
        <location evidence="3">Membrane</location>
    </subcellularLocation>
    <subcellularLocation>
        <location evidence="1">Mitochondrion</location>
    </subcellularLocation>
</comment>
<evidence type="ECO:0000256" key="5">
    <source>
        <dbReference type="ARBA" id="ARBA00023128"/>
    </source>
</evidence>
<dbReference type="PANTHER" id="PTHR48182">
    <property type="entry name" value="PROTEIN SERAC1"/>
    <property type="match status" value="1"/>
</dbReference>
<dbReference type="EMBL" id="MU864011">
    <property type="protein sequence ID" value="KAK4195514.1"/>
    <property type="molecule type" value="Genomic_DNA"/>
</dbReference>
<dbReference type="Pfam" id="PF13181">
    <property type="entry name" value="TPR_8"/>
    <property type="match status" value="1"/>
</dbReference>
<dbReference type="Gene3D" id="3.40.50.300">
    <property type="entry name" value="P-loop containing nucleotide triphosphate hydrolases"/>
    <property type="match status" value="1"/>
</dbReference>
<reference evidence="10" key="2">
    <citation type="submission" date="2023-05" db="EMBL/GenBank/DDBJ databases">
        <authorList>
            <consortium name="Lawrence Berkeley National Laboratory"/>
            <person name="Steindorff A."/>
            <person name="Hensen N."/>
            <person name="Bonometti L."/>
            <person name="Westerberg I."/>
            <person name="Brannstrom I.O."/>
            <person name="Guillou S."/>
            <person name="Cros-Aarteil S."/>
            <person name="Calhoun S."/>
            <person name="Haridas S."/>
            <person name="Kuo A."/>
            <person name="Mondo S."/>
            <person name="Pangilinan J."/>
            <person name="Riley R."/>
            <person name="Labutti K."/>
            <person name="Andreopoulos B."/>
            <person name="Lipzen A."/>
            <person name="Chen C."/>
            <person name="Yanf M."/>
            <person name="Daum C."/>
            <person name="Ng V."/>
            <person name="Clum A."/>
            <person name="Ohm R."/>
            <person name="Martin F."/>
            <person name="Silar P."/>
            <person name="Natvig D."/>
            <person name="Lalanne C."/>
            <person name="Gautier V."/>
            <person name="Ament-Velasquez S.L."/>
            <person name="Kruys A."/>
            <person name="Hutchinson M.I."/>
            <person name="Powell A.J."/>
            <person name="Barry K."/>
            <person name="Miller A.N."/>
            <person name="Grigoriev I.V."/>
            <person name="Debuchy R."/>
            <person name="Gladieux P."/>
            <person name="Thoren M.H."/>
            <person name="Johannesson H."/>
        </authorList>
    </citation>
    <scope>NUCLEOTIDE SEQUENCE</scope>
    <source>
        <strain evidence="10">CBS 315.58</strain>
    </source>
</reference>
<reference evidence="10" key="1">
    <citation type="journal article" date="2023" name="Mol. Phylogenet. Evol.">
        <title>Genome-scale phylogeny and comparative genomics of the fungal order Sordariales.</title>
        <authorList>
            <person name="Hensen N."/>
            <person name="Bonometti L."/>
            <person name="Westerberg I."/>
            <person name="Brannstrom I.O."/>
            <person name="Guillou S."/>
            <person name="Cros-Aarteil S."/>
            <person name="Calhoun S."/>
            <person name="Haridas S."/>
            <person name="Kuo A."/>
            <person name="Mondo S."/>
            <person name="Pangilinan J."/>
            <person name="Riley R."/>
            <person name="LaButti K."/>
            <person name="Andreopoulos B."/>
            <person name="Lipzen A."/>
            <person name="Chen C."/>
            <person name="Yan M."/>
            <person name="Daum C."/>
            <person name="Ng V."/>
            <person name="Clum A."/>
            <person name="Steindorff A."/>
            <person name="Ohm R.A."/>
            <person name="Martin F."/>
            <person name="Silar P."/>
            <person name="Natvig D.O."/>
            <person name="Lalanne C."/>
            <person name="Gautier V."/>
            <person name="Ament-Velasquez S.L."/>
            <person name="Kruys A."/>
            <person name="Hutchinson M.I."/>
            <person name="Powell A.J."/>
            <person name="Barry K."/>
            <person name="Miller A.N."/>
            <person name="Grigoriev I.V."/>
            <person name="Debuchy R."/>
            <person name="Gladieux P."/>
            <person name="Hiltunen Thoren M."/>
            <person name="Johannesson H."/>
        </authorList>
    </citation>
    <scope>NUCLEOTIDE SEQUENCE</scope>
    <source>
        <strain evidence="10">CBS 315.58</strain>
    </source>
</reference>
<dbReference type="Pfam" id="PF25000">
    <property type="entry name" value="DUF7779"/>
    <property type="match status" value="1"/>
</dbReference>
<evidence type="ECO:0000259" key="9">
    <source>
        <dbReference type="Pfam" id="PF25000"/>
    </source>
</evidence>
<dbReference type="SMART" id="SM00028">
    <property type="entry name" value="TPR"/>
    <property type="match status" value="4"/>
</dbReference>
<dbReference type="InterPro" id="IPR019734">
    <property type="entry name" value="TPR_rpt"/>
</dbReference>
<keyword evidence="5" id="KW-0496">Mitochondrion</keyword>
<dbReference type="GO" id="GO:0005739">
    <property type="term" value="C:mitochondrion"/>
    <property type="evidence" value="ECO:0007669"/>
    <property type="project" value="UniProtKB-SubCell"/>
</dbReference>
<feature type="repeat" description="TPR" evidence="7">
    <location>
        <begin position="787"/>
        <end position="820"/>
    </location>
</feature>
<dbReference type="GO" id="GO:0043531">
    <property type="term" value="F:ADP binding"/>
    <property type="evidence" value="ECO:0007669"/>
    <property type="project" value="InterPro"/>
</dbReference>
<evidence type="ECO:0000256" key="3">
    <source>
        <dbReference type="ARBA" id="ARBA00004370"/>
    </source>
</evidence>
<evidence type="ECO:0000259" key="8">
    <source>
        <dbReference type="Pfam" id="PF00931"/>
    </source>
</evidence>
<dbReference type="AlphaFoldDB" id="A0AAN6X7F8"/>
<dbReference type="Gene3D" id="1.25.40.10">
    <property type="entry name" value="Tetratricopeptide repeat domain"/>
    <property type="match status" value="2"/>
</dbReference>
<dbReference type="SUPFAM" id="SSF52540">
    <property type="entry name" value="P-loop containing nucleoside triphosphate hydrolases"/>
    <property type="match status" value="1"/>
</dbReference>
<evidence type="ECO:0000256" key="4">
    <source>
        <dbReference type="ARBA" id="ARBA00022824"/>
    </source>
</evidence>
<dbReference type="GO" id="GO:0005783">
    <property type="term" value="C:endoplasmic reticulum"/>
    <property type="evidence" value="ECO:0007669"/>
    <property type="project" value="UniProtKB-SubCell"/>
</dbReference>
<dbReference type="PROSITE" id="PS50005">
    <property type="entry name" value="TPR"/>
    <property type="match status" value="3"/>
</dbReference>
<evidence type="ECO:0000256" key="7">
    <source>
        <dbReference type="PROSITE-ProRule" id="PRU00339"/>
    </source>
</evidence>
<dbReference type="GO" id="GO:0016020">
    <property type="term" value="C:membrane"/>
    <property type="evidence" value="ECO:0007669"/>
    <property type="project" value="UniProtKB-SubCell"/>
</dbReference>
<organism evidence="10 11">
    <name type="scientific">Triangularia verruculosa</name>
    <dbReference type="NCBI Taxonomy" id="2587418"/>
    <lineage>
        <taxon>Eukaryota</taxon>
        <taxon>Fungi</taxon>
        <taxon>Dikarya</taxon>
        <taxon>Ascomycota</taxon>
        <taxon>Pezizomycotina</taxon>
        <taxon>Sordariomycetes</taxon>
        <taxon>Sordariomycetidae</taxon>
        <taxon>Sordariales</taxon>
        <taxon>Podosporaceae</taxon>
        <taxon>Triangularia</taxon>
    </lineage>
</organism>
<evidence type="ECO:0000256" key="2">
    <source>
        <dbReference type="ARBA" id="ARBA00004240"/>
    </source>
</evidence>
<proteinExistence type="predicted"/>
<dbReference type="Pfam" id="PF13424">
    <property type="entry name" value="TPR_12"/>
    <property type="match status" value="1"/>
</dbReference>
<evidence type="ECO:0000313" key="11">
    <source>
        <dbReference type="Proteomes" id="UP001303160"/>
    </source>
</evidence>
<accession>A0AAN6X7F8</accession>
<evidence type="ECO:0000256" key="1">
    <source>
        <dbReference type="ARBA" id="ARBA00004173"/>
    </source>
</evidence>
<evidence type="ECO:0000256" key="6">
    <source>
        <dbReference type="ARBA" id="ARBA00023136"/>
    </source>
</evidence>
<keyword evidence="4" id="KW-0256">Endoplasmic reticulum</keyword>
<feature type="domain" description="NB-ARC" evidence="8">
    <location>
        <begin position="327"/>
        <end position="491"/>
    </location>
</feature>
<keyword evidence="7" id="KW-0802">TPR repeat</keyword>
<feature type="repeat" description="TPR" evidence="7">
    <location>
        <begin position="829"/>
        <end position="862"/>
    </location>
</feature>
<dbReference type="InterPro" id="IPR056681">
    <property type="entry name" value="DUF7779"/>
</dbReference>
<evidence type="ECO:0000313" key="10">
    <source>
        <dbReference type="EMBL" id="KAK4195514.1"/>
    </source>
</evidence>
<dbReference type="InterPro" id="IPR011990">
    <property type="entry name" value="TPR-like_helical_dom_sf"/>
</dbReference>
<protein>
    <recommendedName>
        <fullName evidence="12">NB-ARC domain-containing protein</fullName>
    </recommendedName>
</protein>
<gene>
    <name evidence="10" type="ORF">QBC40DRAFT_315968</name>
</gene>
<feature type="domain" description="DUF7779" evidence="9">
    <location>
        <begin position="577"/>
        <end position="681"/>
    </location>
</feature>
<dbReference type="Pfam" id="PF00931">
    <property type="entry name" value="NB-ARC"/>
    <property type="match status" value="1"/>
</dbReference>
<keyword evidence="11" id="KW-1185">Reference proteome</keyword>
<evidence type="ECO:0008006" key="12">
    <source>
        <dbReference type="Google" id="ProtNLM"/>
    </source>
</evidence>
<dbReference type="PANTHER" id="PTHR48182:SF2">
    <property type="entry name" value="PROTEIN SERAC1"/>
    <property type="match status" value="1"/>
</dbReference>
<dbReference type="CDD" id="cd00882">
    <property type="entry name" value="Ras_like_GTPase"/>
    <property type="match status" value="1"/>
</dbReference>
<sequence>MAGTMLSVRIRGLQSKEAFKDILNAWCSSKNSEPISIGSHGIAEASNGFEATVTFRTEGDRDSAVAALNAIHPGLQTDTHFLGMTVLVTPEPWRYNVIDIVAVHGLRGHAINTWTSSAPGAVMWIRDFIPAEFPNARVALVTAYSRRDSAIYQQINCVAFFGTPHRGASAAHWAMLLARLVSVRYPDAKKNLKRLRINDTVLKDLDDDFRSVVLEDRKIKFISVYELHKIKKPIWPFSSWNIKKPSILVVPEQSAILGLESSTETLIPINSCHRELCRFQSPHSNGFGQLIQSIRNTLGGFGRAQLPSKYPRDSSLGVQLLGREEIISRIYDHIAECHDGTASLPGVALVGAPGVGKSSLAKHICDATLKKMDFQHVLFISAESESKLVHDLKNILRLSNVDDSKIPGSAEQIRHRFQDMLSKTDGHWLLVYDNAVEEPFLSRYWPSSKGGSVVITSNCKSIARVFTGNTIQTLTVEGLTEDEGAELLSRSARFPSEYQEIDSSTWNHYKVLSGRFCGWPLALRQLSASIHHARISPQRMIQVLDNEDNGQSNTYRFQSIGEPNEHTLEDAWAALFPRLQPNPVKLLNILSLLDRDSIPARMFENSPERERAPEDPFDFLFSELEWVPSMILGATKFVDCHFSYIHARGSLLDYGLVSMDECDNISLHRVVQTTRLKRMSDFEREGAFSMALWLLRKRFPRQELGAHMHNVWDTCETFLLQVLAFENSVRAWMPLFIGDEASDYINLICDCAWYLWEIGQHNKGLSILDAAEKGYVQVIGAESLNAARIYVIRGSIYSTLNQYDKSGPLFLEALRLHQKLLTPDHPLIANSLMQVGNYYTSQDEFDRAINSHREALRIRQSCQGTPPHMMALSYFNLCRPLIMTNRSENLLEAEGLLKLAKAAEERLNHRLLVYYKLHRLYILGNIWASRGNFQKALKVHCKALELRKMGGVAPSSTSSFLIATSLHKVGTLYHRLGQQEQAVAALQKAIQVLDPPQPRGVDRALPRTKTQLSRLARTEMQLASITTDKEAVAWRVNARGHYCEAFEIGNPARVNWARVDFEKLVPPIDR</sequence>
<keyword evidence="6" id="KW-0472">Membrane</keyword>
<dbReference type="InterPro" id="IPR052374">
    <property type="entry name" value="SERAC1"/>
</dbReference>
<dbReference type="SUPFAM" id="SSF48452">
    <property type="entry name" value="TPR-like"/>
    <property type="match status" value="1"/>
</dbReference>
<dbReference type="InterPro" id="IPR027417">
    <property type="entry name" value="P-loop_NTPase"/>
</dbReference>
<name>A0AAN6X7F8_9PEZI</name>